<proteinExistence type="predicted"/>
<evidence type="ECO:0000313" key="3">
    <source>
        <dbReference type="Proteomes" id="UP001497482"/>
    </source>
</evidence>
<dbReference type="EMBL" id="OZ035838">
    <property type="protein sequence ID" value="CAL1583711.1"/>
    <property type="molecule type" value="Genomic_DNA"/>
</dbReference>
<gene>
    <name evidence="2" type="ORF">KC01_LOCUS14156</name>
</gene>
<dbReference type="Proteomes" id="UP001497482">
    <property type="component" value="Chromosome 16"/>
</dbReference>
<feature type="compositionally biased region" description="Basic and acidic residues" evidence="1">
    <location>
        <begin position="97"/>
        <end position="107"/>
    </location>
</feature>
<feature type="region of interest" description="Disordered" evidence="1">
    <location>
        <begin position="160"/>
        <end position="207"/>
    </location>
</feature>
<dbReference type="AlphaFoldDB" id="A0AAV2K1C0"/>
<feature type="compositionally biased region" description="Polar residues" evidence="1">
    <location>
        <begin position="198"/>
        <end position="207"/>
    </location>
</feature>
<keyword evidence="3" id="KW-1185">Reference proteome</keyword>
<accession>A0AAV2K1C0</accession>
<feature type="compositionally biased region" description="Polar residues" evidence="1">
    <location>
        <begin position="81"/>
        <end position="93"/>
    </location>
</feature>
<reference evidence="2 3" key="1">
    <citation type="submission" date="2024-04" db="EMBL/GenBank/DDBJ databases">
        <authorList>
            <person name="Waldvogel A.-M."/>
            <person name="Schoenle A."/>
        </authorList>
    </citation>
    <scope>NUCLEOTIDE SEQUENCE [LARGE SCALE GENOMIC DNA]</scope>
</reference>
<feature type="region of interest" description="Disordered" evidence="1">
    <location>
        <begin position="1"/>
        <end position="129"/>
    </location>
</feature>
<protein>
    <submittedName>
        <fullName evidence="2">Uncharacterized protein</fullName>
    </submittedName>
</protein>
<name>A0AAV2K1C0_KNICA</name>
<sequence>MPLVVISQVDVRGRPRRTEGATGASVLDRSAGEPKPEQTPDGDWTGSRLCRHSRVAKERRVGLDPPPPPGSGRQRWKRDNWTQATDAQRTGVNRSRHGLDTGHRRAADWGQQEQTWSRDLSSGAGKPRRHTTLGMRLVKGRIRILTLRSEHFEQCWTACKPRSSPQRDTGHRRATARGLQEQRRGRADAHYREDSWPGTVQSGRRRL</sequence>
<organism evidence="2 3">
    <name type="scientific">Knipowitschia caucasica</name>
    <name type="common">Caucasian dwarf goby</name>
    <name type="synonym">Pomatoschistus caucasicus</name>
    <dbReference type="NCBI Taxonomy" id="637954"/>
    <lineage>
        <taxon>Eukaryota</taxon>
        <taxon>Metazoa</taxon>
        <taxon>Chordata</taxon>
        <taxon>Craniata</taxon>
        <taxon>Vertebrata</taxon>
        <taxon>Euteleostomi</taxon>
        <taxon>Actinopterygii</taxon>
        <taxon>Neopterygii</taxon>
        <taxon>Teleostei</taxon>
        <taxon>Neoteleostei</taxon>
        <taxon>Acanthomorphata</taxon>
        <taxon>Gobiaria</taxon>
        <taxon>Gobiiformes</taxon>
        <taxon>Gobioidei</taxon>
        <taxon>Gobiidae</taxon>
        <taxon>Gobiinae</taxon>
        <taxon>Knipowitschia</taxon>
    </lineage>
</organism>
<evidence type="ECO:0000313" key="2">
    <source>
        <dbReference type="EMBL" id="CAL1583711.1"/>
    </source>
</evidence>
<feature type="compositionally biased region" description="Polar residues" evidence="1">
    <location>
        <begin position="111"/>
        <end position="120"/>
    </location>
</feature>
<feature type="compositionally biased region" description="Basic and acidic residues" evidence="1">
    <location>
        <begin position="180"/>
        <end position="195"/>
    </location>
</feature>
<evidence type="ECO:0000256" key="1">
    <source>
        <dbReference type="SAM" id="MobiDB-lite"/>
    </source>
</evidence>